<dbReference type="Proteomes" id="UP000564644">
    <property type="component" value="Unassembled WGS sequence"/>
</dbReference>
<evidence type="ECO:0000313" key="2">
    <source>
        <dbReference type="Proteomes" id="UP000564644"/>
    </source>
</evidence>
<dbReference type="EMBL" id="JACJVO010000032">
    <property type="protein sequence ID" value="MBB6734055.1"/>
    <property type="molecule type" value="Genomic_DNA"/>
</dbReference>
<accession>A0A7X0SSG4</accession>
<name>A0A7X0SSG4_9BACL</name>
<dbReference type="AlphaFoldDB" id="A0A7X0SSG4"/>
<protein>
    <submittedName>
        <fullName evidence="1">Uncharacterized protein</fullName>
    </submittedName>
</protein>
<proteinExistence type="predicted"/>
<reference evidence="1 2" key="1">
    <citation type="submission" date="2020-08" db="EMBL/GenBank/DDBJ databases">
        <title>Cohnella phylogeny.</title>
        <authorList>
            <person name="Dunlap C."/>
        </authorList>
    </citation>
    <scope>NUCLEOTIDE SEQUENCE [LARGE SCALE GENOMIC DNA]</scope>
    <source>
        <strain evidence="1 2">CBP 2801</strain>
    </source>
</reference>
<comment type="caution">
    <text evidence="1">The sequence shown here is derived from an EMBL/GenBank/DDBJ whole genome shotgun (WGS) entry which is preliminary data.</text>
</comment>
<sequence length="97" mass="11272">MELPPWFQNAIQSRLEDVTAMIRRQSEQCKLNDEENKAFEAMFSGVDKTLLPGFMEWEDKHHFNRALENERLYLQGMRNGAQLVFALLNGTLPGEKT</sequence>
<evidence type="ECO:0000313" key="1">
    <source>
        <dbReference type="EMBL" id="MBB6734055.1"/>
    </source>
</evidence>
<gene>
    <name evidence="1" type="ORF">H7C18_24340</name>
</gene>
<keyword evidence="2" id="KW-1185">Reference proteome</keyword>
<organism evidence="1 2">
    <name type="scientific">Cohnella zeiphila</name>
    <dbReference type="NCBI Taxonomy" id="2761120"/>
    <lineage>
        <taxon>Bacteria</taxon>
        <taxon>Bacillati</taxon>
        <taxon>Bacillota</taxon>
        <taxon>Bacilli</taxon>
        <taxon>Bacillales</taxon>
        <taxon>Paenibacillaceae</taxon>
        <taxon>Cohnella</taxon>
    </lineage>
</organism>
<dbReference type="RefSeq" id="WP_185132023.1">
    <property type="nucleotide sequence ID" value="NZ_JACJVO010000032.1"/>
</dbReference>